<evidence type="ECO:0000313" key="10">
    <source>
        <dbReference type="EMBL" id="OHT17449.1"/>
    </source>
</evidence>
<dbReference type="InterPro" id="IPR008271">
    <property type="entry name" value="Ser/Thr_kinase_AS"/>
</dbReference>
<dbReference type="InterPro" id="IPR000719">
    <property type="entry name" value="Prot_kinase_dom"/>
</dbReference>
<dbReference type="InterPro" id="IPR011993">
    <property type="entry name" value="PH-like_dom_sf"/>
</dbReference>
<keyword evidence="4 7" id="KW-0547">Nucleotide-binding</keyword>
<dbReference type="InterPro" id="IPR033931">
    <property type="entry name" value="PDK1-typ_PH"/>
</dbReference>
<dbReference type="GO" id="GO:0004691">
    <property type="term" value="F:cAMP-dependent protein kinase activity"/>
    <property type="evidence" value="ECO:0007669"/>
    <property type="project" value="TreeGrafter"/>
</dbReference>
<reference evidence="10" key="1">
    <citation type="submission" date="2016-10" db="EMBL/GenBank/DDBJ databases">
        <authorList>
            <person name="Benchimol M."/>
            <person name="Almeida L.G."/>
            <person name="Vasconcelos A.T."/>
            <person name="Perreira-Neves A."/>
            <person name="Rosa I.A."/>
            <person name="Tasca T."/>
            <person name="Bogo M.R."/>
            <person name="de Souza W."/>
        </authorList>
    </citation>
    <scope>NUCLEOTIDE SEQUENCE [LARGE SCALE GENOMIC DNA]</scope>
    <source>
        <strain evidence="10">K</strain>
    </source>
</reference>
<name>A0A1J4L1Q5_9EUKA</name>
<dbReference type="CDD" id="cd05581">
    <property type="entry name" value="STKc_PDK1"/>
    <property type="match status" value="1"/>
</dbReference>
<dbReference type="OrthoDB" id="347657at2759"/>
<dbReference type="InterPro" id="IPR017441">
    <property type="entry name" value="Protein_kinase_ATP_BS"/>
</dbReference>
<dbReference type="PROSITE" id="PS00107">
    <property type="entry name" value="PROTEIN_KINASE_ATP"/>
    <property type="match status" value="1"/>
</dbReference>
<dbReference type="PANTHER" id="PTHR24353:SF37">
    <property type="entry name" value="CAMP-DEPENDENT PROTEIN KINASE CATALYTIC SUBUNIT PRKX"/>
    <property type="match status" value="1"/>
</dbReference>
<keyword evidence="6 7" id="KW-0067">ATP-binding</keyword>
<comment type="caution">
    <text evidence="10">The sequence shown here is derived from an EMBL/GenBank/DDBJ whole genome shotgun (WGS) entry which is preliminary data.</text>
</comment>
<feature type="binding site" evidence="7">
    <location>
        <position position="42"/>
    </location>
    <ligand>
        <name>ATP</name>
        <dbReference type="ChEBI" id="CHEBI:30616"/>
    </ligand>
</feature>
<evidence type="ECO:0000256" key="5">
    <source>
        <dbReference type="ARBA" id="ARBA00022777"/>
    </source>
</evidence>
<evidence type="ECO:0000256" key="2">
    <source>
        <dbReference type="ARBA" id="ARBA00022527"/>
    </source>
</evidence>
<evidence type="ECO:0000259" key="9">
    <source>
        <dbReference type="PROSITE" id="PS50011"/>
    </source>
</evidence>
<evidence type="ECO:0000313" key="11">
    <source>
        <dbReference type="Proteomes" id="UP000179807"/>
    </source>
</evidence>
<evidence type="ECO:0000256" key="8">
    <source>
        <dbReference type="RuleBase" id="RU000304"/>
    </source>
</evidence>
<dbReference type="Gene3D" id="1.10.510.10">
    <property type="entry name" value="Transferase(Phosphotransferase) domain 1"/>
    <property type="match status" value="1"/>
</dbReference>
<dbReference type="Proteomes" id="UP000179807">
    <property type="component" value="Unassembled WGS sequence"/>
</dbReference>
<proteinExistence type="inferred from homology"/>
<dbReference type="GeneID" id="94831335"/>
<dbReference type="PROSITE" id="PS00108">
    <property type="entry name" value="PROTEIN_KINASE_ST"/>
    <property type="match status" value="1"/>
</dbReference>
<dbReference type="SUPFAM" id="SSF50729">
    <property type="entry name" value="PH domain-like"/>
    <property type="match status" value="1"/>
</dbReference>
<dbReference type="GO" id="GO:0005524">
    <property type="term" value="F:ATP binding"/>
    <property type="evidence" value="ECO:0007669"/>
    <property type="project" value="UniProtKB-UniRule"/>
</dbReference>
<gene>
    <name evidence="10" type="ORF">TRFO_12418</name>
</gene>
<dbReference type="VEuPathDB" id="TrichDB:TRFO_12418"/>
<dbReference type="Gene3D" id="2.30.29.30">
    <property type="entry name" value="Pleckstrin-homology domain (PH domain)/Phosphotyrosine-binding domain (PTB)"/>
    <property type="match status" value="1"/>
</dbReference>
<dbReference type="Pfam" id="PF14593">
    <property type="entry name" value="PH_3"/>
    <property type="match status" value="1"/>
</dbReference>
<dbReference type="PANTHER" id="PTHR24353">
    <property type="entry name" value="CYCLIC NUCLEOTIDE-DEPENDENT PROTEIN KINASE"/>
    <property type="match status" value="1"/>
</dbReference>
<dbReference type="InterPro" id="IPR011009">
    <property type="entry name" value="Kinase-like_dom_sf"/>
</dbReference>
<dbReference type="GO" id="GO:0005952">
    <property type="term" value="C:cAMP-dependent protein kinase complex"/>
    <property type="evidence" value="ECO:0007669"/>
    <property type="project" value="TreeGrafter"/>
</dbReference>
<evidence type="ECO:0000256" key="7">
    <source>
        <dbReference type="PROSITE-ProRule" id="PRU10141"/>
    </source>
</evidence>
<dbReference type="EMBL" id="MLAK01000003">
    <property type="protein sequence ID" value="OHT17449.1"/>
    <property type="molecule type" value="Genomic_DNA"/>
</dbReference>
<feature type="domain" description="Protein kinase" evidence="9">
    <location>
        <begin position="13"/>
        <end position="282"/>
    </location>
</feature>
<dbReference type="SUPFAM" id="SSF56112">
    <property type="entry name" value="Protein kinase-like (PK-like)"/>
    <property type="match status" value="1"/>
</dbReference>
<accession>A0A1J4L1Q5</accession>
<dbReference type="InterPro" id="IPR039046">
    <property type="entry name" value="PDPK1"/>
</dbReference>
<dbReference type="RefSeq" id="XP_068370585.1">
    <property type="nucleotide sequence ID" value="XM_068496631.1"/>
</dbReference>
<dbReference type="FunFam" id="3.30.200.20:FF:000042">
    <property type="entry name" value="Aurora kinase A"/>
    <property type="match status" value="1"/>
</dbReference>
<evidence type="ECO:0000256" key="6">
    <source>
        <dbReference type="ARBA" id="ARBA00022840"/>
    </source>
</evidence>
<dbReference type="FunFam" id="1.10.510.10:FF:000833">
    <property type="entry name" value="AGC family protein kinase"/>
    <property type="match status" value="1"/>
</dbReference>
<dbReference type="Gene3D" id="3.30.200.20">
    <property type="entry name" value="Phosphorylase Kinase, domain 1"/>
    <property type="match status" value="1"/>
</dbReference>
<keyword evidence="3" id="KW-0808">Transferase</keyword>
<keyword evidence="11" id="KW-1185">Reference proteome</keyword>
<comment type="similarity">
    <text evidence="1">Belongs to the protein kinase superfamily. AGC Ser/Thr protein kinase family. PDPK1 subfamily.</text>
</comment>
<dbReference type="Pfam" id="PF00069">
    <property type="entry name" value="Pkinase"/>
    <property type="match status" value="1"/>
</dbReference>
<evidence type="ECO:0000256" key="1">
    <source>
        <dbReference type="ARBA" id="ARBA00010006"/>
    </source>
</evidence>
<evidence type="ECO:0000256" key="4">
    <source>
        <dbReference type="ARBA" id="ARBA00022741"/>
    </source>
</evidence>
<keyword evidence="5 10" id="KW-0418">Kinase</keyword>
<dbReference type="SMART" id="SM00220">
    <property type="entry name" value="S_TKc"/>
    <property type="match status" value="1"/>
</dbReference>
<keyword evidence="2 8" id="KW-0723">Serine/threonine-protein kinase</keyword>
<dbReference type="PROSITE" id="PS50011">
    <property type="entry name" value="PROTEIN_KINASE_DOM"/>
    <property type="match status" value="1"/>
</dbReference>
<dbReference type="AlphaFoldDB" id="A0A1J4L1Q5"/>
<sequence>MNQKTINFRLEDFSVDSPIGQGAFGQIYRAVEQRSGNIYALKAINRRVLIKLKKQSQPINEKNALSLCESQNVVKLFGTFKDDSNLYFVFEMCEHGDLAEAVNEIGSLNTDVVRLLSAMLLNAISFCHSKNVIHRDIKPENVLLDNLNHVKLTDFGTAMILKNDGNQNEENNGQMVRSSIVGTPAFVAPELLNDGMICFSSDIWSFGCTMFNLLTGVAPFEGDNPAELMANISHLKFSPAAEKLPRRAKDLIQKILVLDPTKRIGYGENSTGYKSIKSHPFFGGVDFDNLMDIQMPLFTKFEEEPEPTLADEMLANDEKIVLQGDMEKKRTLGYTERLVFLTNKKRILLFKQKSQKFKGELKLAPGIRAEVSSNGKEWFITIGKTTTTFRCKDGTAGMWAASVMRESIAK</sequence>
<protein>
    <submittedName>
        <fullName evidence="10">AGC family protein kinase</fullName>
    </submittedName>
</protein>
<evidence type="ECO:0000256" key="3">
    <source>
        <dbReference type="ARBA" id="ARBA00022679"/>
    </source>
</evidence>
<organism evidence="10 11">
    <name type="scientific">Tritrichomonas foetus</name>
    <dbReference type="NCBI Taxonomy" id="1144522"/>
    <lineage>
        <taxon>Eukaryota</taxon>
        <taxon>Metamonada</taxon>
        <taxon>Parabasalia</taxon>
        <taxon>Tritrichomonadida</taxon>
        <taxon>Tritrichomonadidae</taxon>
        <taxon>Tritrichomonas</taxon>
    </lineage>
</organism>